<dbReference type="PANTHER" id="PTHR45138">
    <property type="entry name" value="REGULATORY COMPONENTS OF SENSORY TRANSDUCTION SYSTEM"/>
    <property type="match status" value="1"/>
</dbReference>
<dbReference type="PANTHER" id="PTHR45138:SF6">
    <property type="entry name" value="DIGUANYLATE CYCLASE DGCN"/>
    <property type="match status" value="1"/>
</dbReference>
<evidence type="ECO:0000259" key="1">
    <source>
        <dbReference type="PROSITE" id="PS50887"/>
    </source>
</evidence>
<dbReference type="InterPro" id="IPR043128">
    <property type="entry name" value="Rev_trsase/Diguanyl_cyclase"/>
</dbReference>
<comment type="caution">
    <text evidence="2">The sequence shown here is derived from an EMBL/GenBank/DDBJ whole genome shotgun (WGS) entry which is preliminary data.</text>
</comment>
<dbReference type="CDD" id="cd01949">
    <property type="entry name" value="GGDEF"/>
    <property type="match status" value="1"/>
</dbReference>
<gene>
    <name evidence="2" type="ORF">H8E19_01220</name>
</gene>
<sequence>DSLTGLYNQRHFYARLNEEIARAKRQKHNLALILLDLDDFKRYNDNYGHLAGDELLQKVGKVINRNVREGVDSGFRYGGDEFAVVLIDANELVAKMMSNRIEKGIEEECGITASTGTVIFADNLTAEMLVEEADRRLYGSKDQRNNVKGPQKVGAI</sequence>
<dbReference type="InterPro" id="IPR000160">
    <property type="entry name" value="GGDEF_dom"/>
</dbReference>
<reference evidence="2 3" key="1">
    <citation type="submission" date="2020-08" db="EMBL/GenBank/DDBJ databases">
        <title>Bridging the membrane lipid divide: bacteria of the FCB group superphylum have the potential to synthesize archaeal ether lipids.</title>
        <authorList>
            <person name="Villanueva L."/>
            <person name="Von Meijenfeldt F.A.B."/>
            <person name="Westbye A.B."/>
            <person name="Yadav S."/>
            <person name="Hopmans E.C."/>
            <person name="Dutilh B.E."/>
            <person name="Sinninghe Damste J.S."/>
        </authorList>
    </citation>
    <scope>NUCLEOTIDE SEQUENCE [LARGE SCALE GENOMIC DNA]</scope>
    <source>
        <strain evidence="2">NIOZ-UU27</strain>
    </source>
</reference>
<dbReference type="PROSITE" id="PS50887">
    <property type="entry name" value="GGDEF"/>
    <property type="match status" value="1"/>
</dbReference>
<dbReference type="GO" id="GO:0005886">
    <property type="term" value="C:plasma membrane"/>
    <property type="evidence" value="ECO:0007669"/>
    <property type="project" value="TreeGrafter"/>
</dbReference>
<feature type="non-terminal residue" evidence="2">
    <location>
        <position position="1"/>
    </location>
</feature>
<dbReference type="SUPFAM" id="SSF55073">
    <property type="entry name" value="Nucleotide cyclase"/>
    <property type="match status" value="1"/>
</dbReference>
<protein>
    <submittedName>
        <fullName evidence="2">GGDEF domain-containing protein</fullName>
    </submittedName>
</protein>
<accession>A0A8J6MYB3</accession>
<dbReference type="EMBL" id="JACNJD010000068">
    <property type="protein sequence ID" value="MBC8175996.1"/>
    <property type="molecule type" value="Genomic_DNA"/>
</dbReference>
<dbReference type="FunFam" id="3.30.70.270:FF:000001">
    <property type="entry name" value="Diguanylate cyclase domain protein"/>
    <property type="match status" value="1"/>
</dbReference>
<dbReference type="SMART" id="SM00267">
    <property type="entry name" value="GGDEF"/>
    <property type="match status" value="1"/>
</dbReference>
<evidence type="ECO:0000313" key="3">
    <source>
        <dbReference type="Proteomes" id="UP000650524"/>
    </source>
</evidence>
<dbReference type="GO" id="GO:0052621">
    <property type="term" value="F:diguanylate cyclase activity"/>
    <property type="evidence" value="ECO:0007669"/>
    <property type="project" value="TreeGrafter"/>
</dbReference>
<dbReference type="NCBIfam" id="TIGR00254">
    <property type="entry name" value="GGDEF"/>
    <property type="match status" value="1"/>
</dbReference>
<proteinExistence type="predicted"/>
<dbReference type="Gene3D" id="3.30.70.270">
    <property type="match status" value="1"/>
</dbReference>
<dbReference type="InterPro" id="IPR029787">
    <property type="entry name" value="Nucleotide_cyclase"/>
</dbReference>
<feature type="domain" description="GGDEF" evidence="1">
    <location>
        <begin position="28"/>
        <end position="156"/>
    </location>
</feature>
<organism evidence="2 3">
    <name type="scientific">Candidatus Desulfacyla euxinica</name>
    <dbReference type="NCBI Taxonomy" id="2841693"/>
    <lineage>
        <taxon>Bacteria</taxon>
        <taxon>Deltaproteobacteria</taxon>
        <taxon>Candidatus Desulfacyla</taxon>
    </lineage>
</organism>
<dbReference type="GO" id="GO:1902201">
    <property type="term" value="P:negative regulation of bacterial-type flagellum-dependent cell motility"/>
    <property type="evidence" value="ECO:0007669"/>
    <property type="project" value="TreeGrafter"/>
</dbReference>
<evidence type="ECO:0000313" key="2">
    <source>
        <dbReference type="EMBL" id="MBC8175996.1"/>
    </source>
</evidence>
<dbReference type="GO" id="GO:0043709">
    <property type="term" value="P:cell adhesion involved in single-species biofilm formation"/>
    <property type="evidence" value="ECO:0007669"/>
    <property type="project" value="TreeGrafter"/>
</dbReference>
<dbReference type="Pfam" id="PF00990">
    <property type="entry name" value="GGDEF"/>
    <property type="match status" value="1"/>
</dbReference>
<dbReference type="InterPro" id="IPR050469">
    <property type="entry name" value="Diguanylate_Cyclase"/>
</dbReference>
<name>A0A8J6MYB3_9DELT</name>
<dbReference type="AlphaFoldDB" id="A0A8J6MYB3"/>
<dbReference type="Proteomes" id="UP000650524">
    <property type="component" value="Unassembled WGS sequence"/>
</dbReference>